<accession>A0A422N675</accession>
<dbReference type="Pfam" id="PF25495">
    <property type="entry name" value="Peripla_BP_A-cyclase_1"/>
    <property type="match status" value="1"/>
</dbReference>
<dbReference type="SUPFAM" id="SSF53822">
    <property type="entry name" value="Periplasmic binding protein-like I"/>
    <property type="match status" value="1"/>
</dbReference>
<dbReference type="InterPro" id="IPR028082">
    <property type="entry name" value="Peripla_BP_I"/>
</dbReference>
<dbReference type="EMBL" id="MKKU01000853">
    <property type="protein sequence ID" value="RNF00949.1"/>
    <property type="molecule type" value="Genomic_DNA"/>
</dbReference>
<dbReference type="AlphaFoldDB" id="A0A422N675"/>
<keyword evidence="4" id="KW-0675">Receptor</keyword>
<dbReference type="FunFam" id="3.40.50.2300:FF:000162">
    <property type="entry name" value="Receptor-type adenylate cyclase GRESAG 4, putative"/>
    <property type="match status" value="1"/>
</dbReference>
<evidence type="ECO:0000256" key="1">
    <source>
        <dbReference type="SAM" id="MobiDB-lite"/>
    </source>
</evidence>
<sequence length="340" mass="36420">MSLYRGADRCVGFLHVGSRLPIATLCIVVMLLLLPQGSFGQGNCPEINVKVLILDVTNLPTPSYFNLSLQYGFEAALWSRNYIVADSVRVTLIKKASTMESAGTAVEDALKADSDILLLFGSIGDTVLSNYLSVTMQLNLISFAPFVGSSAADGWNPYLYFVRAGAKAELLALLSYAVAELRVLRLGFMYLQGVNFGEEEYEQAQRVMSAMGYEFCGVFTVKSSSTGGADNKEFEDAWERFAATRPQAVIVFGSPYQDTLKFLMKMLTDVRTAGAYLLAPSAVQDAVLGVWSAAVAGGVKFVPGQVITTGDEPAGEGHTIRGNPALPGGDERLPGESCAG</sequence>
<evidence type="ECO:0000313" key="4">
    <source>
        <dbReference type="EMBL" id="RNF00949.1"/>
    </source>
</evidence>
<keyword evidence="2" id="KW-1133">Transmembrane helix</keyword>
<evidence type="ECO:0000313" key="5">
    <source>
        <dbReference type="Proteomes" id="UP000284403"/>
    </source>
</evidence>
<dbReference type="Gene3D" id="3.40.50.2300">
    <property type="match status" value="2"/>
</dbReference>
<reference evidence="4 5" key="1">
    <citation type="journal article" date="2018" name="BMC Genomics">
        <title>Genomic comparison of Trypanosoma conorhini and Trypanosoma rangeli to Trypanosoma cruzi strains of high and low virulence.</title>
        <authorList>
            <person name="Bradwell K.R."/>
            <person name="Koparde V.N."/>
            <person name="Matveyev A.V."/>
            <person name="Serrano M.G."/>
            <person name="Alves J.M."/>
            <person name="Parikh H."/>
            <person name="Huang B."/>
            <person name="Lee V."/>
            <person name="Espinosa-Alvarez O."/>
            <person name="Ortiz P.A."/>
            <person name="Costa-Martins A.G."/>
            <person name="Teixeira M.M."/>
            <person name="Buck G.A."/>
        </authorList>
    </citation>
    <scope>NUCLEOTIDE SEQUENCE [LARGE SCALE GENOMIC DNA]</scope>
    <source>
        <strain evidence="4 5">025E</strain>
    </source>
</reference>
<dbReference type="GeneID" id="40322305"/>
<keyword evidence="2" id="KW-0472">Membrane</keyword>
<evidence type="ECO:0000259" key="3">
    <source>
        <dbReference type="Pfam" id="PF25495"/>
    </source>
</evidence>
<protein>
    <submittedName>
        <fullName evidence="4">Receptor-type adenylate cyclase</fullName>
    </submittedName>
</protein>
<dbReference type="InterPro" id="IPR057399">
    <property type="entry name" value="GRESAG4.1/3_peripasmic_1"/>
</dbReference>
<evidence type="ECO:0000256" key="2">
    <source>
        <dbReference type="SAM" id="Phobius"/>
    </source>
</evidence>
<dbReference type="OrthoDB" id="252255at2759"/>
<gene>
    <name evidence="4" type="ORF">Tco025E_08694</name>
</gene>
<feature type="transmembrane region" description="Helical" evidence="2">
    <location>
        <begin position="12"/>
        <end position="34"/>
    </location>
</feature>
<dbReference type="RefSeq" id="XP_029224351.1">
    <property type="nucleotide sequence ID" value="XM_029375537.1"/>
</dbReference>
<feature type="region of interest" description="Disordered" evidence="1">
    <location>
        <begin position="310"/>
        <end position="340"/>
    </location>
</feature>
<proteinExistence type="predicted"/>
<dbReference type="Proteomes" id="UP000284403">
    <property type="component" value="Unassembled WGS sequence"/>
</dbReference>
<feature type="domain" description="Receptor-type adenylate cyclase GRESAG 4.1/3 periplasmic binding protein-like" evidence="3">
    <location>
        <begin position="168"/>
        <end position="310"/>
    </location>
</feature>
<comment type="caution">
    <text evidence="4">The sequence shown here is derived from an EMBL/GenBank/DDBJ whole genome shotgun (WGS) entry which is preliminary data.</text>
</comment>
<keyword evidence="5" id="KW-1185">Reference proteome</keyword>
<name>A0A422N675_9TRYP</name>
<organism evidence="4 5">
    <name type="scientific">Trypanosoma conorhini</name>
    <dbReference type="NCBI Taxonomy" id="83891"/>
    <lineage>
        <taxon>Eukaryota</taxon>
        <taxon>Discoba</taxon>
        <taxon>Euglenozoa</taxon>
        <taxon>Kinetoplastea</taxon>
        <taxon>Metakinetoplastina</taxon>
        <taxon>Trypanosomatida</taxon>
        <taxon>Trypanosomatidae</taxon>
        <taxon>Trypanosoma</taxon>
    </lineage>
</organism>
<keyword evidence="2" id="KW-0812">Transmembrane</keyword>